<feature type="non-terminal residue" evidence="2">
    <location>
        <position position="1"/>
    </location>
</feature>
<keyword evidence="3" id="KW-1185">Reference proteome</keyword>
<protein>
    <submittedName>
        <fullName evidence="2">Uncharacterized protein</fullName>
    </submittedName>
</protein>
<dbReference type="GO" id="GO:0019005">
    <property type="term" value="C:SCF ubiquitin ligase complex"/>
    <property type="evidence" value="ECO:0007669"/>
    <property type="project" value="TreeGrafter"/>
</dbReference>
<evidence type="ECO:0000313" key="3">
    <source>
        <dbReference type="Proteomes" id="UP000780801"/>
    </source>
</evidence>
<dbReference type="Pfam" id="PF13516">
    <property type="entry name" value="LRR_6"/>
    <property type="match status" value="2"/>
</dbReference>
<evidence type="ECO:0000313" key="2">
    <source>
        <dbReference type="EMBL" id="KAF9580563.1"/>
    </source>
</evidence>
<feature type="compositionally biased region" description="Low complexity" evidence="1">
    <location>
        <begin position="292"/>
        <end position="301"/>
    </location>
</feature>
<feature type="region of interest" description="Disordered" evidence="1">
    <location>
        <begin position="663"/>
        <end position="689"/>
    </location>
</feature>
<proteinExistence type="predicted"/>
<dbReference type="OrthoDB" id="10258445at2759"/>
<accession>A0A9P6FRM7</accession>
<dbReference type="PANTHER" id="PTHR13318">
    <property type="entry name" value="PARTNER OF PAIRED, ISOFORM B-RELATED"/>
    <property type="match status" value="1"/>
</dbReference>
<evidence type="ECO:0000256" key="1">
    <source>
        <dbReference type="SAM" id="MobiDB-lite"/>
    </source>
</evidence>
<comment type="caution">
    <text evidence="2">The sequence shown here is derived from an EMBL/GenBank/DDBJ whole genome shotgun (WGS) entry which is preliminary data.</text>
</comment>
<organism evidence="2 3">
    <name type="scientific">Lunasporangiospora selenospora</name>
    <dbReference type="NCBI Taxonomy" id="979761"/>
    <lineage>
        <taxon>Eukaryota</taxon>
        <taxon>Fungi</taxon>
        <taxon>Fungi incertae sedis</taxon>
        <taxon>Mucoromycota</taxon>
        <taxon>Mortierellomycotina</taxon>
        <taxon>Mortierellomycetes</taxon>
        <taxon>Mortierellales</taxon>
        <taxon>Mortierellaceae</taxon>
        <taxon>Lunasporangiospora</taxon>
    </lineage>
</organism>
<dbReference type="GO" id="GO:0031146">
    <property type="term" value="P:SCF-dependent proteasomal ubiquitin-dependent protein catabolic process"/>
    <property type="evidence" value="ECO:0007669"/>
    <property type="project" value="TreeGrafter"/>
</dbReference>
<dbReference type="InterPro" id="IPR001611">
    <property type="entry name" value="Leu-rich_rpt"/>
</dbReference>
<dbReference type="InterPro" id="IPR006553">
    <property type="entry name" value="Leu-rich_rpt_Cys-con_subtyp"/>
</dbReference>
<dbReference type="SMART" id="SM00367">
    <property type="entry name" value="LRR_CC"/>
    <property type="match status" value="3"/>
</dbReference>
<dbReference type="Proteomes" id="UP000780801">
    <property type="component" value="Unassembled WGS sequence"/>
</dbReference>
<feature type="region of interest" description="Disordered" evidence="1">
    <location>
        <begin position="286"/>
        <end position="331"/>
    </location>
</feature>
<dbReference type="InterPro" id="IPR032675">
    <property type="entry name" value="LRR_dom_sf"/>
</dbReference>
<gene>
    <name evidence="2" type="ORF">BGW38_002731</name>
</gene>
<dbReference type="Gene3D" id="3.80.10.10">
    <property type="entry name" value="Ribonuclease Inhibitor"/>
    <property type="match status" value="2"/>
</dbReference>
<name>A0A9P6FRM7_9FUNG</name>
<feature type="compositionally biased region" description="Basic residues" evidence="1">
    <location>
        <begin position="302"/>
        <end position="315"/>
    </location>
</feature>
<dbReference type="EMBL" id="JAABOA010001983">
    <property type="protein sequence ID" value="KAF9580563.1"/>
    <property type="molecule type" value="Genomic_DNA"/>
</dbReference>
<sequence length="807" mass="91166">GTDVEKFCTLLGKMPSLQTLFVDRVMLYNRTSMLMEFLEQAPLRNLRYIRLPHISSASHGVERMLALCKLSPGIQHWELMDSDIDDRALLTLTETCSRVRSLDLSRNEMITFKGFFDSIGSSHAHREQELIEDQDMLPLESRSDYYTVQDDPELDDVLDENKDSNMCQSLDLDNLNGLFKDYKHPAEADAVALLGGARAIEAPSSSSDPTALTTLSRRMRQSTSTLTFDGKEFQSHNPYSECCSPKNLQQQLSLQHQQQRCDTMPQESVSSSLVCKQSFDQEKVHNGSIHSQWQRQQQQQRRTSRYLHPQRHHQPLHLNDTGLTRCRSNQPDSQKKMYFSAFPSRRRRSICPTSRLLQNESPLEYLEELGLVFCLGIANTEFQTLFRALQGKSLRTLDLQFTSIEDSALETLANSFSFGNNKSSRSGGPLLTHVNLSYCNKITARGIMFLVERCPQLQELQFLSCDLVSAECFHGRVPWACTRLKRLEFTLQPRILFTVPNNHEETHSSGNQGQMDDMHHHEPFTFTQQYQDEECRTRDKACPHPPAKTESYEELLDSVQDDFHAMFRQLKRLDSLQALHIYNSPALNSFLSVNVGTAKARRRDSKMPAAWTQLSMPSMGASESVFQDLAPIVYSADVDGVALVNGETSSTFGRSRLDTVARGAVGSDSSPEKTVEDPCFGENGQASSSDMRHPLEQALVQDENPVTETPVVARVFSAQDPASIPALHPFSLQTGLGALRRLKRLQTLTLYERSNVSFGAAEARWITKSLPLLSSLELRGSIEIEAAVRTRLQEKRPQIQILVCSLF</sequence>
<reference evidence="2" key="1">
    <citation type="journal article" date="2020" name="Fungal Divers.">
        <title>Resolving the Mortierellaceae phylogeny through synthesis of multi-gene phylogenetics and phylogenomics.</title>
        <authorList>
            <person name="Vandepol N."/>
            <person name="Liber J."/>
            <person name="Desiro A."/>
            <person name="Na H."/>
            <person name="Kennedy M."/>
            <person name="Barry K."/>
            <person name="Grigoriev I.V."/>
            <person name="Miller A.N."/>
            <person name="O'Donnell K."/>
            <person name="Stajich J.E."/>
            <person name="Bonito G."/>
        </authorList>
    </citation>
    <scope>NUCLEOTIDE SEQUENCE</scope>
    <source>
        <strain evidence="2">KOD1015</strain>
    </source>
</reference>
<dbReference type="AlphaFoldDB" id="A0A9P6FRM7"/>
<dbReference type="SUPFAM" id="SSF52047">
    <property type="entry name" value="RNI-like"/>
    <property type="match status" value="1"/>
</dbReference>